<keyword evidence="2" id="KW-1133">Transmembrane helix</keyword>
<dbReference type="Pfam" id="PF02470">
    <property type="entry name" value="MlaD"/>
    <property type="match status" value="1"/>
</dbReference>
<dbReference type="PANTHER" id="PTHR33371:SF4">
    <property type="entry name" value="INTERMEMBRANE PHOSPHOLIPID TRANSPORT SYSTEM BINDING PROTEIN MLAD"/>
    <property type="match status" value="1"/>
</dbReference>
<dbReference type="NCBIfam" id="TIGR00996">
    <property type="entry name" value="Mtu_fam_mce"/>
    <property type="match status" value="1"/>
</dbReference>
<feature type="domain" description="Mce/MlaD" evidence="3">
    <location>
        <begin position="34"/>
        <end position="108"/>
    </location>
</feature>
<dbReference type="Proteomes" id="UP000188836">
    <property type="component" value="Unassembled WGS sequence"/>
</dbReference>
<evidence type="ECO:0000256" key="1">
    <source>
        <dbReference type="SAM" id="MobiDB-lite"/>
    </source>
</evidence>
<sequence>MATRRATQAALAVAVVVVLVLAVGTWWLFNRWNTTTITAYFERAVGIYEGSDVRILGVPVGSVNSVEPIGAQVKIVMSVDRSYDIPAEAKAVQISPAVVSDRYIQLTPVYRGGPKMGRTATIERHRTATPVEIDQLYRSITELSSALGPEGANADGALTELVQTTAANVSGNGRALADSLTQLSRAARTLSDTRGDIFATVEHLQVFVSMLARNDQNVRQFNIQLADLAAFLAGERRNLGDALELLSLALGDVARFIDDNRALVAGNAERLITLTQTLAGQRDDLAEALPVIPVALSNLINIHNAESGTLDMRANFPDLQDPFGALCKLLDLGKLRPGDPEFEALGRQARPLLQRCEQLTGQLTAAVQSSSLILPFGILSAENQQRYPVPGTVPGTPSHRLPPSQEGAR</sequence>
<dbReference type="OrthoDB" id="4516955at2"/>
<organism evidence="5 6">
    <name type="scientific">Nocardia donostiensis</name>
    <dbReference type="NCBI Taxonomy" id="1538463"/>
    <lineage>
        <taxon>Bacteria</taxon>
        <taxon>Bacillati</taxon>
        <taxon>Actinomycetota</taxon>
        <taxon>Actinomycetes</taxon>
        <taxon>Mycobacteriales</taxon>
        <taxon>Nocardiaceae</taxon>
        <taxon>Nocardia</taxon>
    </lineage>
</organism>
<accession>A0A1W0AY62</accession>
<feature type="transmembrane region" description="Helical" evidence="2">
    <location>
        <begin position="9"/>
        <end position="29"/>
    </location>
</feature>
<dbReference type="GO" id="GO:0005576">
    <property type="term" value="C:extracellular region"/>
    <property type="evidence" value="ECO:0007669"/>
    <property type="project" value="TreeGrafter"/>
</dbReference>
<keyword evidence="2" id="KW-0812">Transmembrane</keyword>
<keyword evidence="2" id="KW-0472">Membrane</keyword>
<feature type="domain" description="Mammalian cell entry C-terminal" evidence="4">
    <location>
        <begin position="119"/>
        <end position="286"/>
    </location>
</feature>
<comment type="caution">
    <text evidence="5">The sequence shown here is derived from an EMBL/GenBank/DDBJ whole genome shotgun (WGS) entry which is preliminary data.</text>
</comment>
<evidence type="ECO:0000259" key="4">
    <source>
        <dbReference type="Pfam" id="PF11887"/>
    </source>
</evidence>
<keyword evidence="6" id="KW-1185">Reference proteome</keyword>
<feature type="region of interest" description="Disordered" evidence="1">
    <location>
        <begin position="387"/>
        <end position="409"/>
    </location>
</feature>
<dbReference type="Pfam" id="PF11887">
    <property type="entry name" value="Mce4_CUP1"/>
    <property type="match status" value="1"/>
</dbReference>
<dbReference type="InterPro" id="IPR052336">
    <property type="entry name" value="MlaD_Phospholipid_Transporter"/>
</dbReference>
<dbReference type="EMBL" id="MUMY01000017">
    <property type="protein sequence ID" value="ONM47132.1"/>
    <property type="molecule type" value="Genomic_DNA"/>
</dbReference>
<dbReference type="STRING" id="1538463.B0T36_11190"/>
<protein>
    <submittedName>
        <fullName evidence="5">Mammalian cell entry protein</fullName>
    </submittedName>
</protein>
<dbReference type="AlphaFoldDB" id="A0A1W0AY62"/>
<dbReference type="InterPro" id="IPR024516">
    <property type="entry name" value="Mce_C"/>
</dbReference>
<reference evidence="5 6" key="1">
    <citation type="journal article" date="2016" name="Antonie Van Leeuwenhoek">
        <title>Nocardia donostiensis sp. nov., isolated from human respiratory specimens.</title>
        <authorList>
            <person name="Ercibengoa M."/>
            <person name="Bell M."/>
            <person name="Marimon J.M."/>
            <person name="Humrighouse B."/>
            <person name="Klenk H.P."/>
            <person name="Potter G."/>
            <person name="Perez-Trallero E."/>
        </authorList>
    </citation>
    <scope>NUCLEOTIDE SEQUENCE [LARGE SCALE GENOMIC DNA]</scope>
    <source>
        <strain evidence="5 6">X1655</strain>
    </source>
</reference>
<evidence type="ECO:0000256" key="2">
    <source>
        <dbReference type="SAM" id="Phobius"/>
    </source>
</evidence>
<name>A0A1W0AY62_9NOCA</name>
<proteinExistence type="predicted"/>
<evidence type="ECO:0000313" key="6">
    <source>
        <dbReference type="Proteomes" id="UP000188836"/>
    </source>
</evidence>
<dbReference type="InterPro" id="IPR003399">
    <property type="entry name" value="Mce/MlaD"/>
</dbReference>
<evidence type="ECO:0000259" key="3">
    <source>
        <dbReference type="Pfam" id="PF02470"/>
    </source>
</evidence>
<dbReference type="PANTHER" id="PTHR33371">
    <property type="entry name" value="INTERMEMBRANE PHOSPHOLIPID TRANSPORT SYSTEM BINDING PROTEIN MLAD-RELATED"/>
    <property type="match status" value="1"/>
</dbReference>
<dbReference type="RefSeq" id="WP_077119402.1">
    <property type="nucleotide sequence ID" value="NZ_LOKT01000006.1"/>
</dbReference>
<evidence type="ECO:0000313" key="5">
    <source>
        <dbReference type="EMBL" id="ONM47132.1"/>
    </source>
</evidence>
<gene>
    <name evidence="5" type="ORF">B0T46_19310</name>
</gene>
<dbReference type="InterPro" id="IPR005693">
    <property type="entry name" value="Mce"/>
</dbReference>